<evidence type="ECO:0000313" key="3">
    <source>
        <dbReference type="WBParaSite" id="PSAMB.scaffold6604size9136.g28787.t1"/>
    </source>
</evidence>
<keyword evidence="1" id="KW-0732">Signal</keyword>
<keyword evidence="2" id="KW-1185">Reference proteome</keyword>
<evidence type="ECO:0000313" key="2">
    <source>
        <dbReference type="Proteomes" id="UP000887566"/>
    </source>
</evidence>
<feature type="chain" id="PRO_5037655336" evidence="1">
    <location>
        <begin position="21"/>
        <end position="109"/>
    </location>
</feature>
<organism evidence="2 3">
    <name type="scientific">Plectus sambesii</name>
    <dbReference type="NCBI Taxonomy" id="2011161"/>
    <lineage>
        <taxon>Eukaryota</taxon>
        <taxon>Metazoa</taxon>
        <taxon>Ecdysozoa</taxon>
        <taxon>Nematoda</taxon>
        <taxon>Chromadorea</taxon>
        <taxon>Plectida</taxon>
        <taxon>Plectina</taxon>
        <taxon>Plectoidea</taxon>
        <taxon>Plectidae</taxon>
        <taxon>Plectus</taxon>
    </lineage>
</organism>
<name>A0A914X485_9BILA</name>
<sequence>MMTKYSLLLLFCTFLAQNAAQYTDKMSSVTWVTTEAAIVSTGTSAWTGVTGWPASTETISTAGTSAPPTSTCNSTHCPQECACTPQNIWLDIVLVVDVSNSITADGLLG</sequence>
<dbReference type="AlphaFoldDB" id="A0A914X485"/>
<protein>
    <submittedName>
        <fullName evidence="3">Uncharacterized protein</fullName>
    </submittedName>
</protein>
<dbReference type="WBParaSite" id="PSAMB.scaffold6604size9136.g28787.t1">
    <property type="protein sequence ID" value="PSAMB.scaffold6604size9136.g28787.t1"/>
    <property type="gene ID" value="PSAMB.scaffold6604size9136.g28787"/>
</dbReference>
<dbReference type="Proteomes" id="UP000887566">
    <property type="component" value="Unplaced"/>
</dbReference>
<proteinExistence type="predicted"/>
<evidence type="ECO:0000256" key="1">
    <source>
        <dbReference type="SAM" id="SignalP"/>
    </source>
</evidence>
<accession>A0A914X485</accession>
<reference evidence="3" key="1">
    <citation type="submission" date="2022-11" db="UniProtKB">
        <authorList>
            <consortium name="WormBaseParasite"/>
        </authorList>
    </citation>
    <scope>IDENTIFICATION</scope>
</reference>
<feature type="signal peptide" evidence="1">
    <location>
        <begin position="1"/>
        <end position="20"/>
    </location>
</feature>